<dbReference type="FunFam" id="1.25.40.10:FF:000614">
    <property type="entry name" value="Sister chromatid cohesion protein SCC4"/>
    <property type="match status" value="1"/>
</dbReference>
<keyword evidence="6" id="KW-0539">Nucleus</keyword>
<comment type="caution">
    <text evidence="8">The sequence shown here is derived from an EMBL/GenBank/DDBJ whole genome shotgun (WGS) entry which is preliminary data.</text>
</comment>
<dbReference type="PANTHER" id="PTHR21394">
    <property type="entry name" value="MAU2 CHROMATID COHESION FACTOR HOMOLOG"/>
    <property type="match status" value="1"/>
</dbReference>
<dbReference type="GO" id="GO:0051301">
    <property type="term" value="P:cell division"/>
    <property type="evidence" value="ECO:0007669"/>
    <property type="project" value="UniProtKB-KW"/>
</dbReference>
<dbReference type="SUPFAM" id="SSF48452">
    <property type="entry name" value="TPR-like"/>
    <property type="match status" value="1"/>
</dbReference>
<evidence type="ECO:0000256" key="7">
    <source>
        <dbReference type="ARBA" id="ARBA00023306"/>
    </source>
</evidence>
<evidence type="ECO:0000256" key="4">
    <source>
        <dbReference type="ARBA" id="ARBA00022776"/>
    </source>
</evidence>
<evidence type="ECO:0000313" key="10">
    <source>
        <dbReference type="Proteomes" id="UP000289340"/>
    </source>
</evidence>
<dbReference type="Gene3D" id="1.25.40.10">
    <property type="entry name" value="Tetratricopeptide repeat domain"/>
    <property type="match status" value="1"/>
</dbReference>
<evidence type="ECO:0000256" key="1">
    <source>
        <dbReference type="ARBA" id="ARBA00004123"/>
    </source>
</evidence>
<gene>
    <name evidence="8" type="ORF">D0Y65_004895</name>
</gene>
<dbReference type="GO" id="GO:0005634">
    <property type="term" value="C:nucleus"/>
    <property type="evidence" value="ECO:0007669"/>
    <property type="project" value="UniProtKB-SubCell"/>
</dbReference>
<protein>
    <submittedName>
        <fullName evidence="8">Sister chromatid cohesion protein SCC4 isoform A</fullName>
    </submittedName>
    <submittedName>
        <fullName evidence="9">Sister chromatid cohesion protein SCC4 isoform B</fullName>
    </submittedName>
</protein>
<evidence type="ECO:0000256" key="2">
    <source>
        <dbReference type="ARBA" id="ARBA00008585"/>
    </source>
</evidence>
<name>A0A445LT67_GLYSO</name>
<dbReference type="EMBL" id="QZWG01000002">
    <property type="protein sequence ID" value="RZC26463.1"/>
    <property type="molecule type" value="Genomic_DNA"/>
</dbReference>
<proteinExistence type="inferred from homology"/>
<dbReference type="EMBL" id="QZWG01000002">
    <property type="protein sequence ID" value="RZC26464.1"/>
    <property type="molecule type" value="Genomic_DNA"/>
</dbReference>
<comment type="subcellular location">
    <subcellularLocation>
        <location evidence="1">Nucleus</location>
    </subcellularLocation>
</comment>
<comment type="similarity">
    <text evidence="2">Belongs to the SCC4/mau-2 family.</text>
</comment>
<dbReference type="Proteomes" id="UP000289340">
    <property type="component" value="Chromosome 2"/>
</dbReference>
<organism evidence="8 10">
    <name type="scientific">Glycine soja</name>
    <name type="common">Wild soybean</name>
    <dbReference type="NCBI Taxonomy" id="3848"/>
    <lineage>
        <taxon>Eukaryota</taxon>
        <taxon>Viridiplantae</taxon>
        <taxon>Streptophyta</taxon>
        <taxon>Embryophyta</taxon>
        <taxon>Tracheophyta</taxon>
        <taxon>Spermatophyta</taxon>
        <taxon>Magnoliopsida</taxon>
        <taxon>eudicotyledons</taxon>
        <taxon>Gunneridae</taxon>
        <taxon>Pentapetalae</taxon>
        <taxon>rosids</taxon>
        <taxon>fabids</taxon>
        <taxon>Fabales</taxon>
        <taxon>Fabaceae</taxon>
        <taxon>Papilionoideae</taxon>
        <taxon>50 kb inversion clade</taxon>
        <taxon>NPAAA clade</taxon>
        <taxon>indigoferoid/millettioid clade</taxon>
        <taxon>Phaseoleae</taxon>
        <taxon>Glycine</taxon>
        <taxon>Glycine subgen. Soja</taxon>
    </lineage>
</organism>
<evidence type="ECO:0000313" key="9">
    <source>
        <dbReference type="EMBL" id="RZC26464.1"/>
    </source>
</evidence>
<dbReference type="Pfam" id="PF10345">
    <property type="entry name" value="Cohesin_load"/>
    <property type="match status" value="1"/>
</dbReference>
<evidence type="ECO:0000313" key="8">
    <source>
        <dbReference type="EMBL" id="RZC26463.1"/>
    </source>
</evidence>
<reference evidence="8 10" key="1">
    <citation type="submission" date="2018-09" db="EMBL/GenBank/DDBJ databases">
        <title>A high-quality reference genome of wild soybean provides a powerful tool to mine soybean genomes.</title>
        <authorList>
            <person name="Xie M."/>
            <person name="Chung C.Y.L."/>
            <person name="Li M.-W."/>
            <person name="Wong F.-L."/>
            <person name="Chan T.-F."/>
            <person name="Lam H.-M."/>
        </authorList>
    </citation>
    <scope>NUCLEOTIDE SEQUENCE [LARGE SCALE GENOMIC DNA]</scope>
    <source>
        <strain evidence="10">cv. W05</strain>
        <tissue evidence="8">Hypocotyl of etiolated seedlings</tissue>
    </source>
</reference>
<evidence type="ECO:0000256" key="5">
    <source>
        <dbReference type="ARBA" id="ARBA00022829"/>
    </source>
</evidence>
<keyword evidence="3" id="KW-0132">Cell division</keyword>
<dbReference type="GO" id="GO:0007064">
    <property type="term" value="P:mitotic sister chromatid cohesion"/>
    <property type="evidence" value="ECO:0007669"/>
    <property type="project" value="InterPro"/>
</dbReference>
<accession>A0A445LT67</accession>
<dbReference type="InterPro" id="IPR019440">
    <property type="entry name" value="MAU2"/>
</dbReference>
<dbReference type="AlphaFoldDB" id="A0A445LT67"/>
<sequence length="722" mass="81582">MEAVAEGLWGLAEYHEKRGEIGKAVKCLEAICQSDASFFPIVEVKTRLRIATLLLQHSHNVNHAKSHLERSQLLLKSIPSCFELKCRAYSLLSQCYHLVGAIPPQKQVLHKGLELTASVGYEISMKLWFCNFNSQLANALSIEGDYQGSISALECGYACATEVCFPELQLFFATSILHVRLMQWDDDNLVEQAVNRCNQIWESIDPDKRRQCPGLLFYNELLHIFYRLRLCDYKNAAPHVDNLDAAMKIDMQQTQRIQELVNELNALDQSLSRSDLHYRDRTALSKKQTMIQEQLKSMTGLCSIGQESLQPVYFGNVRRIIGDKLQLAPPPIDGEWLPKSAVYALVDLIVVVFGRPKGLFKECAKRIQSGMNIIQDELVKLGITDGVREVDLQHSSIWMAGVYLMLLIQFLENKVAIELTRAEFVEAQEALVQMKNWFMRFPTILQACECIIEMLRGQYAHSVGCYHEAAFHFIEAVKLTDSKSMQAMCQVYAAVSYICIGDAESSSQALDLIGPVYGVMDSFVGVREKTGVLFAYGLLLMKQQDLQEARNRLARGLQLTHTYLGNLQLVSQYLTILGSLALALRDTVQAREILRSSLTLAKKLYDIPTQIWVLSVLTALYKELGERGNEMENAEYQNKKLEDLQRRLTNAHASIYHIEIIDKVRLEVHQLNDLDIKRAVAGPTMGVNLDIPESIGLSAPLPAPSSSRLVDIDTRRRGKRRI</sequence>
<dbReference type="InterPro" id="IPR011990">
    <property type="entry name" value="TPR-like_helical_dom_sf"/>
</dbReference>
<keyword evidence="7" id="KW-0131">Cell cycle</keyword>
<dbReference type="GO" id="GO:0007059">
    <property type="term" value="P:chromosome segregation"/>
    <property type="evidence" value="ECO:0007669"/>
    <property type="project" value="UniProtKB-KW"/>
</dbReference>
<keyword evidence="5" id="KW-0159">Chromosome partition</keyword>
<dbReference type="Gramene" id="XM_028359579.1">
    <property type="protein sequence ID" value="XP_028215380.1"/>
    <property type="gene ID" value="LOC114397502"/>
</dbReference>
<evidence type="ECO:0000256" key="6">
    <source>
        <dbReference type="ARBA" id="ARBA00023242"/>
    </source>
</evidence>
<evidence type="ECO:0000256" key="3">
    <source>
        <dbReference type="ARBA" id="ARBA00022618"/>
    </source>
</evidence>
<keyword evidence="10" id="KW-1185">Reference proteome</keyword>
<keyword evidence="4" id="KW-0498">Mitosis</keyword>